<dbReference type="OrthoDB" id="7877390at2"/>
<name>A0A4D7QDZ9_9HYPH</name>
<evidence type="ECO:0000313" key="2">
    <source>
        <dbReference type="EMBL" id="QCK86230.1"/>
    </source>
</evidence>
<dbReference type="InterPro" id="IPR041916">
    <property type="entry name" value="Anti_sigma_zinc_sf"/>
</dbReference>
<keyword evidence="1" id="KW-0812">Transmembrane</keyword>
<accession>A0A4D7QDZ9</accession>
<proteinExistence type="predicted"/>
<dbReference type="Proteomes" id="UP000298588">
    <property type="component" value="Chromosome"/>
</dbReference>
<gene>
    <name evidence="2" type="ORF">E8L99_10930</name>
</gene>
<evidence type="ECO:0000313" key="3">
    <source>
        <dbReference type="Proteomes" id="UP000298588"/>
    </source>
</evidence>
<feature type="transmembrane region" description="Helical" evidence="1">
    <location>
        <begin position="116"/>
        <end position="139"/>
    </location>
</feature>
<dbReference type="RefSeq" id="WP_137099562.1">
    <property type="nucleotide sequence ID" value="NZ_CP039865.1"/>
</dbReference>
<organism evidence="2 3">
    <name type="scientific">Phreatobacter aquaticus</name>
    <dbReference type="NCBI Taxonomy" id="2570229"/>
    <lineage>
        <taxon>Bacteria</taxon>
        <taxon>Pseudomonadati</taxon>
        <taxon>Pseudomonadota</taxon>
        <taxon>Alphaproteobacteria</taxon>
        <taxon>Hyphomicrobiales</taxon>
        <taxon>Phreatobacteraceae</taxon>
        <taxon>Phreatobacter</taxon>
    </lineage>
</organism>
<dbReference type="EMBL" id="CP039865">
    <property type="protein sequence ID" value="QCK86230.1"/>
    <property type="molecule type" value="Genomic_DNA"/>
</dbReference>
<dbReference type="Gene3D" id="1.10.10.1320">
    <property type="entry name" value="Anti-sigma factor, zinc-finger domain"/>
    <property type="match status" value="1"/>
</dbReference>
<keyword evidence="1" id="KW-0472">Membrane</keyword>
<keyword evidence="3" id="KW-1185">Reference proteome</keyword>
<keyword evidence="1" id="KW-1133">Transmembrane helix</keyword>
<dbReference type="KEGG" id="paqt:E8L99_10930"/>
<dbReference type="AlphaFoldDB" id="A0A4D7QDZ9"/>
<protein>
    <submittedName>
        <fullName evidence="2">Uncharacterized protein</fullName>
    </submittedName>
</protein>
<reference evidence="2 3" key="1">
    <citation type="submission" date="2019-04" db="EMBL/GenBank/DDBJ databases">
        <title>Phreatobacter aquaticus sp. nov.</title>
        <authorList>
            <person name="Choi A."/>
            <person name="Baek K."/>
        </authorList>
    </citation>
    <scope>NUCLEOTIDE SEQUENCE [LARGE SCALE GENOMIC DNA]</scope>
    <source>
        <strain evidence="2 3">NMCR1094</strain>
    </source>
</reference>
<sequence length="232" mass="24721">MTTRNPIETSSERRAISELLPWYAAGTLNAADKARVEAAMAADPTLREELELVRDDQHATLQLADYAPVPSARVLDDLMRKVDAEPARFAHVASRAKAGFADWLGSKLAAFQPRTLAYAAGAAAVALVLQAGVIGSAYLGEGATFRTASYSTDNAVHAVGTFVLVGFTNQATTSDMTMLLQQNQAIIVEGPRQGGVYKVRIGARGMAQADVERVVGQLRAKSDIVRFVGTSN</sequence>
<evidence type="ECO:0000256" key="1">
    <source>
        <dbReference type="SAM" id="Phobius"/>
    </source>
</evidence>